<keyword evidence="2" id="KW-1185">Reference proteome</keyword>
<evidence type="ECO:0000313" key="2">
    <source>
        <dbReference type="Proteomes" id="UP001389717"/>
    </source>
</evidence>
<evidence type="ECO:0000313" key="1">
    <source>
        <dbReference type="EMBL" id="MEL3971183.1"/>
    </source>
</evidence>
<dbReference type="EMBL" id="JBBYAF010000003">
    <property type="protein sequence ID" value="MEL3971183.1"/>
    <property type="molecule type" value="Genomic_DNA"/>
</dbReference>
<comment type="caution">
    <text evidence="1">The sequence shown here is derived from an EMBL/GenBank/DDBJ whole genome shotgun (WGS) entry which is preliminary data.</text>
</comment>
<accession>A0ABU9K645</accession>
<gene>
    <name evidence="1" type="ORF">AAEO50_02735</name>
</gene>
<proteinExistence type="predicted"/>
<protein>
    <submittedName>
        <fullName evidence="1">Uncharacterized protein</fullName>
    </submittedName>
</protein>
<name>A0ABU9K645_9BACI</name>
<organism evidence="1 2">
    <name type="scientific">Rossellomorea oryzaecorticis</name>
    <dbReference type="NCBI Taxonomy" id="1396505"/>
    <lineage>
        <taxon>Bacteria</taxon>
        <taxon>Bacillati</taxon>
        <taxon>Bacillota</taxon>
        <taxon>Bacilli</taxon>
        <taxon>Bacillales</taxon>
        <taxon>Bacillaceae</taxon>
        <taxon>Rossellomorea</taxon>
    </lineage>
</organism>
<sequence>MDVMNISNKLVDYTIVYDDRREVNSGKYEHKKAIIEKAIKVFKTDVESRDGKEVIIVYDWRKTHNGMEIILYAYEK</sequence>
<dbReference type="Proteomes" id="UP001389717">
    <property type="component" value="Unassembled WGS sequence"/>
</dbReference>
<reference evidence="1 2" key="1">
    <citation type="submission" date="2024-04" db="EMBL/GenBank/DDBJ databases">
        <title>Bacillus oryzaecorticis sp. nov., a moderately halophilic bacterium isolated from rice husks.</title>
        <authorList>
            <person name="Zhu H.-S."/>
        </authorList>
    </citation>
    <scope>NUCLEOTIDE SEQUENCE [LARGE SCALE GENOMIC DNA]</scope>
    <source>
        <strain evidence="1 2">ZC255</strain>
    </source>
</reference>